<protein>
    <submittedName>
        <fullName evidence="1">Uncharacterized protein</fullName>
    </submittedName>
</protein>
<organism evidence="1 2">
    <name type="scientific">Xanthomonas oryzae pv. oryzae (strain PXO99A)</name>
    <dbReference type="NCBI Taxonomy" id="360094"/>
    <lineage>
        <taxon>Bacteria</taxon>
        <taxon>Pseudomonadati</taxon>
        <taxon>Pseudomonadota</taxon>
        <taxon>Gammaproteobacteria</taxon>
        <taxon>Lysobacterales</taxon>
        <taxon>Lysobacteraceae</taxon>
        <taxon>Xanthomonas</taxon>
    </lineage>
</organism>
<dbReference type="HOGENOM" id="CLU_3278801_0_0_6"/>
<gene>
    <name evidence="1" type="ordered locus">PXO_03926</name>
</gene>
<evidence type="ECO:0000313" key="1">
    <source>
        <dbReference type="EMBL" id="ACD57203.1"/>
    </source>
</evidence>
<reference evidence="1 2" key="1">
    <citation type="journal article" date="2008" name="BMC Genomics">
        <title>Genome sequence and rapid evolution of the rice pathogen Xanthomonas oryzae pv. oryzae PXO99A.</title>
        <authorList>
            <person name="Salzberg S.L."/>
            <person name="Sommer D.D."/>
            <person name="Schatz M.C."/>
            <person name="Phillippy A.M."/>
            <person name="Rabinowicz P.D."/>
            <person name="Tsuge S."/>
            <person name="Furutani A."/>
            <person name="Ochiai H."/>
            <person name="Delcher A.L."/>
            <person name="Kelley D."/>
            <person name="Madupu R."/>
            <person name="Puiu D."/>
            <person name="Radune D."/>
            <person name="Shumway M."/>
            <person name="Trapnell C."/>
            <person name="Aparna G."/>
            <person name="Jha G."/>
            <person name="Pandey A."/>
            <person name="Patil P.B."/>
            <person name="Ishihara H."/>
            <person name="Meyer D.F."/>
            <person name="Szurek B."/>
            <person name="Verdier V."/>
            <person name="Koebnik R."/>
            <person name="Dow J.M."/>
            <person name="Ryan R.P."/>
            <person name="Hirata H."/>
            <person name="Tsuyumu S."/>
            <person name="Won Lee S."/>
            <person name="Seo Y.S."/>
            <person name="Sriariyanum M."/>
            <person name="Ronald P.C."/>
            <person name="Sonti R.V."/>
            <person name="Van Sluys M.A."/>
            <person name="Leach J.E."/>
            <person name="White F.F."/>
            <person name="Bogdanove A.J."/>
        </authorList>
    </citation>
    <scope>NUCLEOTIDE SEQUENCE [LARGE SCALE GENOMIC DNA]</scope>
    <source>
        <strain evidence="1 2">PXO99A</strain>
    </source>
</reference>
<dbReference type="Proteomes" id="UP000001740">
    <property type="component" value="Chromosome"/>
</dbReference>
<dbReference type="AlphaFoldDB" id="A0A0K0GGN7"/>
<proteinExistence type="predicted"/>
<dbReference type="EMBL" id="CP000967">
    <property type="protein sequence ID" value="ACD57203.1"/>
    <property type="molecule type" value="Genomic_DNA"/>
</dbReference>
<accession>A0A0K0GGN7</accession>
<sequence length="41" mass="4622">MRSITQSRARLLLHPHNNVPAQLTRAQGFPALRYAATTLHL</sequence>
<dbReference type="KEGG" id="xop:PXO_03926"/>
<name>A0A0K0GGN7_XANOP</name>
<evidence type="ECO:0000313" key="2">
    <source>
        <dbReference type="Proteomes" id="UP000001740"/>
    </source>
</evidence>